<accession>A0A1B6J098</accession>
<name>A0A1B6J098_9HEMI</name>
<dbReference type="AlphaFoldDB" id="A0A1B6J098"/>
<keyword evidence="2" id="KW-0067">ATP-binding</keyword>
<dbReference type="SMART" id="SM00534">
    <property type="entry name" value="MUTSac"/>
    <property type="match status" value="1"/>
</dbReference>
<gene>
    <name evidence="5" type="ORF">g.58940</name>
</gene>
<evidence type="ECO:0000256" key="2">
    <source>
        <dbReference type="ARBA" id="ARBA00022840"/>
    </source>
</evidence>
<dbReference type="Gene3D" id="3.40.50.300">
    <property type="entry name" value="P-loop containing nucleotide triphosphate hydrolases"/>
    <property type="match status" value="1"/>
</dbReference>
<dbReference type="SUPFAM" id="SSF52540">
    <property type="entry name" value="P-loop containing nucleoside triphosphate hydrolases"/>
    <property type="match status" value="1"/>
</dbReference>
<proteinExistence type="predicted"/>
<feature type="non-terminal residue" evidence="5">
    <location>
        <position position="1"/>
    </location>
</feature>
<organism evidence="5">
    <name type="scientific">Homalodisca liturata</name>
    <dbReference type="NCBI Taxonomy" id="320908"/>
    <lineage>
        <taxon>Eukaryota</taxon>
        <taxon>Metazoa</taxon>
        <taxon>Ecdysozoa</taxon>
        <taxon>Arthropoda</taxon>
        <taxon>Hexapoda</taxon>
        <taxon>Insecta</taxon>
        <taxon>Pterygota</taxon>
        <taxon>Neoptera</taxon>
        <taxon>Paraneoptera</taxon>
        <taxon>Hemiptera</taxon>
        <taxon>Auchenorrhyncha</taxon>
        <taxon>Membracoidea</taxon>
        <taxon>Cicadellidae</taxon>
        <taxon>Cicadellinae</taxon>
        <taxon>Proconiini</taxon>
        <taxon>Homalodisca</taxon>
    </lineage>
</organism>
<evidence type="ECO:0000313" key="5">
    <source>
        <dbReference type="EMBL" id="JAS92611.1"/>
    </source>
</evidence>
<evidence type="ECO:0000256" key="1">
    <source>
        <dbReference type="ARBA" id="ARBA00022741"/>
    </source>
</evidence>
<dbReference type="Pfam" id="PF00488">
    <property type="entry name" value="MutS_V"/>
    <property type="match status" value="1"/>
</dbReference>
<dbReference type="GO" id="GO:0140664">
    <property type="term" value="F:ATP-dependent DNA damage sensor activity"/>
    <property type="evidence" value="ECO:0007669"/>
    <property type="project" value="InterPro"/>
</dbReference>
<dbReference type="InterPro" id="IPR000432">
    <property type="entry name" value="DNA_mismatch_repair_MutS_C"/>
</dbReference>
<keyword evidence="1" id="KW-0547">Nucleotide-binding</keyword>
<dbReference type="InterPro" id="IPR027417">
    <property type="entry name" value="P-loop_NTPase"/>
</dbReference>
<dbReference type="EMBL" id="GECU01015095">
    <property type="protein sequence ID" value="JAS92611.1"/>
    <property type="molecule type" value="Transcribed_RNA"/>
</dbReference>
<protein>
    <recommendedName>
        <fullName evidence="4">DNA mismatch repair proteins mutS family domain-containing protein</fullName>
    </recommendedName>
</protein>
<evidence type="ECO:0000259" key="4">
    <source>
        <dbReference type="PROSITE" id="PS00486"/>
    </source>
</evidence>
<dbReference type="GO" id="GO:0005524">
    <property type="term" value="F:ATP binding"/>
    <property type="evidence" value="ECO:0007669"/>
    <property type="project" value="UniProtKB-KW"/>
</dbReference>
<feature type="non-terminal residue" evidence="5">
    <location>
        <position position="130"/>
    </location>
</feature>
<dbReference type="GO" id="GO:0030983">
    <property type="term" value="F:mismatched DNA binding"/>
    <property type="evidence" value="ECO:0007669"/>
    <property type="project" value="InterPro"/>
</dbReference>
<sequence>SLSMVSLYAQIGCYVPAARATLPIFDKIFMRIGARDHGSAGLSTFMVEMLDLARILKLATSKSLILIDELGRGTAALDGLSIVSAVKEHIVELKAYAVMATHFSELSDNATFNLKMAVSGNLVTYRLEPG</sequence>
<dbReference type="PANTHER" id="PTHR11361:SF34">
    <property type="entry name" value="DNA MISMATCH REPAIR PROTEIN MSH1, MITOCHONDRIAL"/>
    <property type="match status" value="1"/>
</dbReference>
<dbReference type="PANTHER" id="PTHR11361">
    <property type="entry name" value="DNA MISMATCH REPAIR PROTEIN MUTS FAMILY MEMBER"/>
    <property type="match status" value="1"/>
</dbReference>
<dbReference type="PROSITE" id="PS00486">
    <property type="entry name" value="DNA_MISMATCH_REPAIR_2"/>
    <property type="match status" value="1"/>
</dbReference>
<evidence type="ECO:0000256" key="3">
    <source>
        <dbReference type="ARBA" id="ARBA00023125"/>
    </source>
</evidence>
<reference evidence="5" key="1">
    <citation type="submission" date="2015-11" db="EMBL/GenBank/DDBJ databases">
        <title>De novo transcriptome assembly of four potential Pierce s Disease insect vectors from Arizona vineyards.</title>
        <authorList>
            <person name="Tassone E.E."/>
        </authorList>
    </citation>
    <scope>NUCLEOTIDE SEQUENCE</scope>
</reference>
<keyword evidence="3" id="KW-0238">DNA-binding</keyword>
<feature type="domain" description="DNA mismatch repair proteins mutS family" evidence="4">
    <location>
        <begin position="63"/>
        <end position="79"/>
    </location>
</feature>
<dbReference type="InterPro" id="IPR045076">
    <property type="entry name" value="MutS"/>
</dbReference>
<dbReference type="GO" id="GO:0006298">
    <property type="term" value="P:mismatch repair"/>
    <property type="evidence" value="ECO:0007669"/>
    <property type="project" value="InterPro"/>
</dbReference>
<dbReference type="GO" id="GO:0005634">
    <property type="term" value="C:nucleus"/>
    <property type="evidence" value="ECO:0007669"/>
    <property type="project" value="TreeGrafter"/>
</dbReference>